<dbReference type="SUPFAM" id="SSF49464">
    <property type="entry name" value="Carboxypeptidase regulatory domain-like"/>
    <property type="match status" value="1"/>
</dbReference>
<keyword evidence="4 8" id="KW-0812">Transmembrane</keyword>
<feature type="chain" id="PRO_5017663253" evidence="9">
    <location>
        <begin position="22"/>
        <end position="1048"/>
    </location>
</feature>
<dbReference type="InterPro" id="IPR008969">
    <property type="entry name" value="CarboxyPept-like_regulatory"/>
</dbReference>
<dbReference type="GO" id="GO:0015344">
    <property type="term" value="F:siderophore uptake transmembrane transporter activity"/>
    <property type="evidence" value="ECO:0007669"/>
    <property type="project" value="TreeGrafter"/>
</dbReference>
<dbReference type="PANTHER" id="PTHR30069:SF29">
    <property type="entry name" value="HEMOGLOBIN AND HEMOGLOBIN-HAPTOGLOBIN-BINDING PROTEIN 1-RELATED"/>
    <property type="match status" value="1"/>
</dbReference>
<dbReference type="Gene3D" id="2.60.40.1120">
    <property type="entry name" value="Carboxypeptidase-like, regulatory domain"/>
    <property type="match status" value="1"/>
</dbReference>
<evidence type="ECO:0000256" key="1">
    <source>
        <dbReference type="ARBA" id="ARBA00004571"/>
    </source>
</evidence>
<dbReference type="Gene3D" id="2.40.170.20">
    <property type="entry name" value="TonB-dependent receptor, beta-barrel domain"/>
    <property type="match status" value="1"/>
</dbReference>
<dbReference type="InterPro" id="IPR012910">
    <property type="entry name" value="Plug_dom"/>
</dbReference>
<evidence type="ECO:0000256" key="3">
    <source>
        <dbReference type="ARBA" id="ARBA00022452"/>
    </source>
</evidence>
<dbReference type="AlphaFoldDB" id="A0A3E5B1P3"/>
<keyword evidence="7 8" id="KW-0998">Cell outer membrane</keyword>
<name>A0A3E5B1P3_9BACE</name>
<keyword evidence="11" id="KW-0675">Receptor</keyword>
<evidence type="ECO:0000259" key="10">
    <source>
        <dbReference type="Pfam" id="PF07715"/>
    </source>
</evidence>
<dbReference type="PROSITE" id="PS52016">
    <property type="entry name" value="TONB_DEPENDENT_REC_3"/>
    <property type="match status" value="1"/>
</dbReference>
<dbReference type="InterPro" id="IPR036942">
    <property type="entry name" value="Beta-barrel_TonB_sf"/>
</dbReference>
<dbReference type="InterPro" id="IPR023997">
    <property type="entry name" value="TonB-dep_OMP_SusC/RagA_CS"/>
</dbReference>
<organism evidence="11 12">
    <name type="scientific">Bacteroides oleiciplenus</name>
    <dbReference type="NCBI Taxonomy" id="626931"/>
    <lineage>
        <taxon>Bacteria</taxon>
        <taxon>Pseudomonadati</taxon>
        <taxon>Bacteroidota</taxon>
        <taxon>Bacteroidia</taxon>
        <taxon>Bacteroidales</taxon>
        <taxon>Bacteroidaceae</taxon>
        <taxon>Bacteroides</taxon>
    </lineage>
</organism>
<keyword evidence="3 8" id="KW-1134">Transmembrane beta strand</keyword>
<dbReference type="RefSeq" id="WP_117725393.1">
    <property type="nucleotide sequence ID" value="NZ_CAUGNI010000009.1"/>
</dbReference>
<evidence type="ECO:0000313" key="11">
    <source>
        <dbReference type="EMBL" id="RGN31469.1"/>
    </source>
</evidence>
<dbReference type="InterPro" id="IPR023996">
    <property type="entry name" value="TonB-dep_OMP_SusC/RagA"/>
</dbReference>
<reference evidence="11 12" key="1">
    <citation type="submission" date="2018-08" db="EMBL/GenBank/DDBJ databases">
        <title>A genome reference for cultivated species of the human gut microbiota.</title>
        <authorList>
            <person name="Zou Y."/>
            <person name="Xue W."/>
            <person name="Luo G."/>
        </authorList>
    </citation>
    <scope>NUCLEOTIDE SEQUENCE [LARGE SCALE GENOMIC DNA]</scope>
    <source>
        <strain evidence="11 12">OM05-15BH</strain>
    </source>
</reference>
<evidence type="ECO:0000256" key="6">
    <source>
        <dbReference type="ARBA" id="ARBA00023136"/>
    </source>
</evidence>
<comment type="similarity">
    <text evidence="8">Belongs to the TonB-dependent receptor family.</text>
</comment>
<dbReference type="PANTHER" id="PTHR30069">
    <property type="entry name" value="TONB-DEPENDENT OUTER MEMBRANE RECEPTOR"/>
    <property type="match status" value="1"/>
</dbReference>
<dbReference type="Gene3D" id="2.170.130.10">
    <property type="entry name" value="TonB-dependent receptor, plug domain"/>
    <property type="match status" value="1"/>
</dbReference>
<evidence type="ECO:0000256" key="8">
    <source>
        <dbReference type="PROSITE-ProRule" id="PRU01360"/>
    </source>
</evidence>
<proteinExistence type="inferred from homology"/>
<dbReference type="GO" id="GO:0044718">
    <property type="term" value="P:siderophore transmembrane transport"/>
    <property type="evidence" value="ECO:0007669"/>
    <property type="project" value="TreeGrafter"/>
</dbReference>
<comment type="subcellular location">
    <subcellularLocation>
        <location evidence="1 8">Cell outer membrane</location>
        <topology evidence="1 8">Multi-pass membrane protein</topology>
    </subcellularLocation>
</comment>
<evidence type="ECO:0000256" key="9">
    <source>
        <dbReference type="SAM" id="SignalP"/>
    </source>
</evidence>
<feature type="domain" description="TonB-dependent receptor plug" evidence="10">
    <location>
        <begin position="119"/>
        <end position="235"/>
    </location>
</feature>
<evidence type="ECO:0000256" key="2">
    <source>
        <dbReference type="ARBA" id="ARBA00022448"/>
    </source>
</evidence>
<dbReference type="InterPro" id="IPR039426">
    <property type="entry name" value="TonB-dep_rcpt-like"/>
</dbReference>
<dbReference type="Pfam" id="PF07715">
    <property type="entry name" value="Plug"/>
    <property type="match status" value="1"/>
</dbReference>
<protein>
    <submittedName>
        <fullName evidence="11">TonB-dependent receptor</fullName>
    </submittedName>
</protein>
<accession>A0A3E5B1P3</accession>
<dbReference type="Pfam" id="PF13715">
    <property type="entry name" value="CarbopepD_reg_2"/>
    <property type="match status" value="1"/>
</dbReference>
<evidence type="ECO:0000256" key="4">
    <source>
        <dbReference type="ARBA" id="ARBA00022692"/>
    </source>
</evidence>
<dbReference type="NCBIfam" id="TIGR04056">
    <property type="entry name" value="OMP_RagA_SusC"/>
    <property type="match status" value="1"/>
</dbReference>
<dbReference type="SUPFAM" id="SSF56935">
    <property type="entry name" value="Porins"/>
    <property type="match status" value="1"/>
</dbReference>
<comment type="caution">
    <text evidence="11">The sequence shown here is derived from an EMBL/GenBank/DDBJ whole genome shotgun (WGS) entry which is preliminary data.</text>
</comment>
<keyword evidence="6 8" id="KW-0472">Membrane</keyword>
<dbReference type="NCBIfam" id="TIGR04057">
    <property type="entry name" value="SusC_RagA_signa"/>
    <property type="match status" value="1"/>
</dbReference>
<keyword evidence="2 8" id="KW-0813">Transport</keyword>
<evidence type="ECO:0000256" key="7">
    <source>
        <dbReference type="ARBA" id="ARBA00023237"/>
    </source>
</evidence>
<sequence>MRHFKLLCTCAMLLLSATVFGQTPIKGYVADVKGEPVIGANVTVKEVTSGGSMNGTITDIDGNFTLNVNDTNGTLVISFIGYKSKEVKMNGKTTFQVTLEEDSEVLDEVIVVGYSSQSKRNVTGAIGNVKSEALTRSVSTTTAGALSGKMAGISTRAMDARPGKGINLEIRNMGNPLFVIDGIPYGGETGSDWVQSSNVSGNDAFNALNIEDIESISILKDASASIYGLRAANGVVLVTTKKGKKNEKATINVNGYYGWQNLTRFPKLANAGQYVRALVESEQNYGRNPANLYSPEELAKWQAGTEPGYQSYDYYDIIMRNNVPQYHINANVTGGSEKTNHYISIAHTSQDALMPDFNYQRTNIQANIETKIAKGLTIGTQISGKYEKSQDVGLPGGDGYFSSILSMFKMWPIESPYANDNPDYINNTHEIGYNPALFKRDVAGYKDNLTRNANINAYAQYDFGFGLTAKATFSYNYTNSKFDGFQYSYDAYTYNKESGAYDKTGGLNSRWRYQTERDVAARYMQLQLNYTKQIKSHYISAVFAYEASDYDKNYQSNGTVPTNNYLPLLQFSEINDFNDDWSYQARAGWIGRINYNYADKYLIELLGRYDGSYLYAPGKRWGFFPGASIGWRISEESFFENLKGVVNDLKIRASVGQTGSEAGVSMFGYMDGYNWKQGSAVLDGEVVTGINQRGLPIRNLSWVKNTSLNIGFDIALFNNRLTGTFDAFRKNITGIPTGRYDVVLPSEVGYNLPNENLNKDAYVGAEGMITWKDNIGDVNYTVSGNMTFSRYKMVYRYKERFGSSWNKYRNGSNDRWGGIYWGYQVIGRFESQDEINNYPINIDGQNNRSLLPGDFIYKDVNGDGIINGMDERPIGYPEGWSPMLSFGGNIGVEWKGIDLNIDFAGGAMQGWGQNYELRNPLHGNGNSPEYLLEDRWHREDPYDPNSAWVSGYYPAIRKGESGPNGKNSDFWLHNVHYLRVKNLEVGYSLPAHILQKIRAQKVRVYVNASNLISFDNVHQYEIDPEISAAAAVVYPQQKTILVGFNITY</sequence>
<evidence type="ECO:0000256" key="5">
    <source>
        <dbReference type="ARBA" id="ARBA00022729"/>
    </source>
</evidence>
<evidence type="ECO:0000313" key="12">
    <source>
        <dbReference type="Proteomes" id="UP000260983"/>
    </source>
</evidence>
<gene>
    <name evidence="11" type="ORF">DXB65_20530</name>
</gene>
<dbReference type="Proteomes" id="UP000260983">
    <property type="component" value="Unassembled WGS sequence"/>
</dbReference>
<dbReference type="InterPro" id="IPR037066">
    <property type="entry name" value="Plug_dom_sf"/>
</dbReference>
<dbReference type="GO" id="GO:0009279">
    <property type="term" value="C:cell outer membrane"/>
    <property type="evidence" value="ECO:0007669"/>
    <property type="project" value="UniProtKB-SubCell"/>
</dbReference>
<keyword evidence="5 9" id="KW-0732">Signal</keyword>
<feature type="signal peptide" evidence="9">
    <location>
        <begin position="1"/>
        <end position="21"/>
    </location>
</feature>
<dbReference type="EMBL" id="QSUL01000018">
    <property type="protein sequence ID" value="RGN31469.1"/>
    <property type="molecule type" value="Genomic_DNA"/>
</dbReference>